<accession>V5B0Z2</accession>
<dbReference type="VEuPathDB" id="TriTrypDB:TCDM_11208"/>
<dbReference type="EMBL" id="AYLP01000321">
    <property type="protein sequence ID" value="ESS61219.1"/>
    <property type="molecule type" value="Genomic_DNA"/>
</dbReference>
<name>V5B0Z2_TRYCR</name>
<dbReference type="InterPro" id="IPR029052">
    <property type="entry name" value="Metallo-depent_PP-like"/>
</dbReference>
<dbReference type="PANTHER" id="PTHR42254">
    <property type="entry name" value="METALLOPHOS DOMAIN-CONTAINING PROTEIN"/>
    <property type="match status" value="1"/>
</dbReference>
<dbReference type="PANTHER" id="PTHR42254:SF1">
    <property type="entry name" value="CALCINEURIN-LIKE PHOSPHOESTERASE DOMAIN-CONTAINING PROTEIN"/>
    <property type="match status" value="1"/>
</dbReference>
<dbReference type="OrthoDB" id="426586at2759"/>
<evidence type="ECO:0000313" key="2">
    <source>
        <dbReference type="Proteomes" id="UP000017861"/>
    </source>
</evidence>
<dbReference type="Gene3D" id="3.60.21.10">
    <property type="match status" value="1"/>
</dbReference>
<evidence type="ECO:0000313" key="1">
    <source>
        <dbReference type="EMBL" id="ESS61219.1"/>
    </source>
</evidence>
<organism evidence="1 2">
    <name type="scientific">Trypanosoma cruzi Dm28c</name>
    <dbReference type="NCBI Taxonomy" id="1416333"/>
    <lineage>
        <taxon>Eukaryota</taxon>
        <taxon>Discoba</taxon>
        <taxon>Euglenozoa</taxon>
        <taxon>Kinetoplastea</taxon>
        <taxon>Metakinetoplastina</taxon>
        <taxon>Trypanosomatida</taxon>
        <taxon>Trypanosomatidae</taxon>
        <taxon>Trypanosoma</taxon>
        <taxon>Schizotrypanum</taxon>
    </lineage>
</organism>
<dbReference type="Proteomes" id="UP000017861">
    <property type="component" value="Unassembled WGS sequence"/>
</dbReference>
<comment type="caution">
    <text evidence="1">The sequence shown here is derived from an EMBL/GenBank/DDBJ whole genome shotgun (WGS) entry which is preliminary data.</text>
</comment>
<dbReference type="AlphaFoldDB" id="V5B0Z2"/>
<gene>
    <name evidence="1" type="ORF">TCDM_11208</name>
</gene>
<reference evidence="1 2" key="1">
    <citation type="journal article" date="2014" name="Genome Announc.">
        <title>Trypanosoma cruzi Clone Dm28c Draft Genome Sequence.</title>
        <authorList>
            <person name="Grisard E.C."/>
            <person name="Teixeira S.M."/>
            <person name="de Almeida L.G."/>
            <person name="Stoco P.H."/>
            <person name="Gerber A.L."/>
            <person name="Talavera-Lopez C."/>
            <person name="Lima O.C."/>
            <person name="Andersson B."/>
            <person name="de Vasconcelos A.T."/>
        </authorList>
    </citation>
    <scope>NUCLEOTIDE SEQUENCE [LARGE SCALE GENOMIC DNA]</scope>
    <source>
        <strain evidence="1 2">Dm28c</strain>
    </source>
</reference>
<sequence length="567" mass="62969">MLRRCGVCRRTAFLTDVEGDLSYFIRYAEQSKVLSWINGRLEFRDETSHFVYGGDAFDHGDDIAFAKTLLDFRDAYPSRVHLILGNRDINKMTFGAPMAKVFGTSQLSPEAAQRLVFPLTLTNASGGKEWYSYAGYLEANNLPLVVTKVTFIQWTLAYKMGAPNTFEHRRRELQSMRRGEEDVTDVEVAQSFLDAACPGGVYYEYLKQGKIAEVLDGVLFVHGSIVDQNFGILPDKEVFVDGAPLKRCNVSMKDATAEEWLGALNGFKDEEFRQWASGGDGMLLRQYAFPVSIVPHSVVVHALVETDGPHYLGLDAVEFLNSSGISIVCGGHKPSGDTPSIVQQPGLLRLAADNSYCAGDGTRGESVVEVLLEEDGALCIHGRRVDGTSYGFLATEAPLGRHLGDGWWVKAKVGEDSFEVQRTRDAYRTRDAQALTAEEVEARLRQWREPPVGGNVPERWSKQRLDQKPRVVKVKRTGGGLGKSGTVPPQKKLFESSCFDRLLFYFLFLLLPFTTHEAWINSAIVSEIVSCLLIASRVIEKRDASLCRARSSLHPLGSCCVQCVPQF</sequence>
<protein>
    <submittedName>
        <fullName evidence="1">Uncharacterized protein</fullName>
    </submittedName>
</protein>
<proteinExistence type="predicted"/>
<dbReference type="SUPFAM" id="SSF56300">
    <property type="entry name" value="Metallo-dependent phosphatases"/>
    <property type="match status" value="1"/>
</dbReference>